<feature type="transmembrane region" description="Helical" evidence="14">
    <location>
        <begin position="83"/>
        <end position="102"/>
    </location>
</feature>
<dbReference type="Gene3D" id="1.20.1730.10">
    <property type="entry name" value="Sodium/glucose cotransporter"/>
    <property type="match status" value="1"/>
</dbReference>
<feature type="transmembrane region" description="Helical" evidence="14">
    <location>
        <begin position="45"/>
        <end position="71"/>
    </location>
</feature>
<name>A0A8J6YXL3_9RHOB</name>
<evidence type="ECO:0000256" key="11">
    <source>
        <dbReference type="ARBA" id="ARBA00023201"/>
    </source>
</evidence>
<comment type="caution">
    <text evidence="15">The sequence shown here is derived from an EMBL/GenBank/DDBJ whole genome shotgun (WGS) entry which is preliminary data.</text>
</comment>
<organism evidence="15 16">
    <name type="scientific">Mangrovicoccus algicola</name>
    <dbReference type="NCBI Taxonomy" id="2771008"/>
    <lineage>
        <taxon>Bacteria</taxon>
        <taxon>Pseudomonadati</taxon>
        <taxon>Pseudomonadota</taxon>
        <taxon>Alphaproteobacteria</taxon>
        <taxon>Rhodobacterales</taxon>
        <taxon>Paracoccaceae</taxon>
        <taxon>Mangrovicoccus</taxon>
    </lineage>
</organism>
<comment type="similarity">
    <text evidence="2 13">Belongs to the sodium:solute symporter (SSF) (TC 2.A.21) family.</text>
</comment>
<keyword evidence="7 14" id="KW-1133">Transmembrane helix</keyword>
<dbReference type="AlphaFoldDB" id="A0A8J6YXL3"/>
<feature type="transmembrane region" description="Helical" evidence="14">
    <location>
        <begin position="394"/>
        <end position="416"/>
    </location>
</feature>
<evidence type="ECO:0000256" key="10">
    <source>
        <dbReference type="ARBA" id="ARBA00023136"/>
    </source>
</evidence>
<evidence type="ECO:0000313" key="15">
    <source>
        <dbReference type="EMBL" id="MBE3639580.1"/>
    </source>
</evidence>
<accession>A0A8J6YXL3</accession>
<evidence type="ECO:0000256" key="6">
    <source>
        <dbReference type="ARBA" id="ARBA00022847"/>
    </source>
</evidence>
<comment type="catalytic activity">
    <reaction evidence="12">
        <text>L-proline(in) + Na(+)(in) = L-proline(out) + Na(+)(out)</text>
        <dbReference type="Rhea" id="RHEA:28967"/>
        <dbReference type="ChEBI" id="CHEBI:29101"/>
        <dbReference type="ChEBI" id="CHEBI:60039"/>
    </reaction>
</comment>
<evidence type="ECO:0000256" key="7">
    <source>
        <dbReference type="ARBA" id="ARBA00022989"/>
    </source>
</evidence>
<dbReference type="InterPro" id="IPR038377">
    <property type="entry name" value="Na/Glc_symporter_sf"/>
</dbReference>
<dbReference type="EMBL" id="JACVXA010000051">
    <property type="protein sequence ID" value="MBE3639580.1"/>
    <property type="molecule type" value="Genomic_DNA"/>
</dbReference>
<feature type="transmembrane region" description="Helical" evidence="14">
    <location>
        <begin position="447"/>
        <end position="469"/>
    </location>
</feature>
<keyword evidence="11" id="KW-0739">Sodium transport</keyword>
<evidence type="ECO:0000256" key="4">
    <source>
        <dbReference type="ARBA" id="ARBA00022475"/>
    </source>
</evidence>
<sequence length="498" mass="51625">MTTSLVIWGIVVYILLSCIVAWLSRGGSDKASSSMSEYFLGGRGMGGILSALSYSATTYSAFMMVGLAGLTYKGGVGALGFEIVYFAGVSLVAIFGPRFWAAGKRHGYVTPSEMLGHRYGSRWVAVAAGITSLVFLIPYSAVQLSGVGYLLSGMTGGAISFSTGIIVATVLAIVFSYIAGIRSVMWTDSLQALVMIVASVAVGVLVVSELGGFTGMFGTIAETRPEMLQVPGPGLFSFTTFLGLTLPWFFFSISNPQVSQRLFMPASLGALKRMLLIFLCFGLVYTLVSVTWGFSALVAFPDLERADLATATLLSSDYVPPLLGVVVMVGILAAAVSTIDSILLTLSSVFARDVYGNLASDTDDAHQLKVGKIVIPVISVLALVFAAMEFSMIAILSVAASAGLIVAVPAIIGAFFWNRGTAAGALVSILGGVAFVIWMYLSGNSLMGLNAGVLGLPVSAILFVAVSLATRPAAGAVTEGFLDGDAGQAGGVRASPAE</sequence>
<dbReference type="CDD" id="cd10322">
    <property type="entry name" value="SLC5sbd"/>
    <property type="match status" value="1"/>
</dbReference>
<keyword evidence="10 14" id="KW-0472">Membrane</keyword>
<evidence type="ECO:0000256" key="3">
    <source>
        <dbReference type="ARBA" id="ARBA00022448"/>
    </source>
</evidence>
<dbReference type="GO" id="GO:0015293">
    <property type="term" value="F:symporter activity"/>
    <property type="evidence" value="ECO:0007669"/>
    <property type="project" value="UniProtKB-KW"/>
</dbReference>
<keyword evidence="4" id="KW-1003">Cell membrane</keyword>
<dbReference type="PANTHER" id="PTHR48086:SF3">
    <property type="entry name" value="SODIUM_PROLINE SYMPORTER"/>
    <property type="match status" value="1"/>
</dbReference>
<evidence type="ECO:0000256" key="2">
    <source>
        <dbReference type="ARBA" id="ARBA00006434"/>
    </source>
</evidence>
<dbReference type="GO" id="GO:0005886">
    <property type="term" value="C:plasma membrane"/>
    <property type="evidence" value="ECO:0007669"/>
    <property type="project" value="UniProtKB-SubCell"/>
</dbReference>
<feature type="transmembrane region" description="Helical" evidence="14">
    <location>
        <begin position="6"/>
        <end position="24"/>
    </location>
</feature>
<dbReference type="PROSITE" id="PS50283">
    <property type="entry name" value="NA_SOLUT_SYMP_3"/>
    <property type="match status" value="1"/>
</dbReference>
<comment type="subcellular location">
    <subcellularLocation>
        <location evidence="1">Cell membrane</location>
        <topology evidence="1">Multi-pass membrane protein</topology>
    </subcellularLocation>
</comment>
<evidence type="ECO:0000256" key="5">
    <source>
        <dbReference type="ARBA" id="ARBA00022692"/>
    </source>
</evidence>
<dbReference type="GO" id="GO:0006814">
    <property type="term" value="P:sodium ion transport"/>
    <property type="evidence" value="ECO:0007669"/>
    <property type="project" value="UniProtKB-KW"/>
</dbReference>
<dbReference type="PANTHER" id="PTHR48086">
    <property type="entry name" value="SODIUM/PROLINE SYMPORTER-RELATED"/>
    <property type="match status" value="1"/>
</dbReference>
<keyword evidence="6" id="KW-0769">Symport</keyword>
<feature type="transmembrane region" description="Helical" evidence="14">
    <location>
        <begin position="192"/>
        <end position="214"/>
    </location>
</feature>
<feature type="transmembrane region" description="Helical" evidence="14">
    <location>
        <begin position="161"/>
        <end position="180"/>
    </location>
</feature>
<reference evidence="15" key="1">
    <citation type="submission" date="2020-09" db="EMBL/GenBank/DDBJ databases">
        <title>A novel bacterium of genus Mangrovicoccus, isolated from South China Sea.</title>
        <authorList>
            <person name="Huang H."/>
            <person name="Mo K."/>
            <person name="Hu Y."/>
        </authorList>
    </citation>
    <scope>NUCLEOTIDE SEQUENCE</scope>
    <source>
        <strain evidence="15">HB182678</strain>
    </source>
</reference>
<keyword evidence="16" id="KW-1185">Reference proteome</keyword>
<evidence type="ECO:0000256" key="13">
    <source>
        <dbReference type="RuleBase" id="RU362091"/>
    </source>
</evidence>
<feature type="transmembrane region" description="Helical" evidence="14">
    <location>
        <begin position="423"/>
        <end position="441"/>
    </location>
</feature>
<feature type="transmembrane region" description="Helical" evidence="14">
    <location>
        <begin position="321"/>
        <end position="350"/>
    </location>
</feature>
<keyword evidence="9" id="KW-0406">Ion transport</keyword>
<keyword evidence="8" id="KW-0915">Sodium</keyword>
<dbReference type="Pfam" id="PF00474">
    <property type="entry name" value="SSF"/>
    <property type="match status" value="1"/>
</dbReference>
<feature type="transmembrane region" description="Helical" evidence="14">
    <location>
        <begin position="274"/>
        <end position="301"/>
    </location>
</feature>
<feature type="transmembrane region" description="Helical" evidence="14">
    <location>
        <begin position="123"/>
        <end position="141"/>
    </location>
</feature>
<evidence type="ECO:0000313" key="16">
    <source>
        <dbReference type="Proteomes" id="UP000609121"/>
    </source>
</evidence>
<proteinExistence type="inferred from homology"/>
<evidence type="ECO:0000256" key="14">
    <source>
        <dbReference type="SAM" id="Phobius"/>
    </source>
</evidence>
<evidence type="ECO:0000256" key="12">
    <source>
        <dbReference type="ARBA" id="ARBA00033708"/>
    </source>
</evidence>
<dbReference type="InterPro" id="IPR001734">
    <property type="entry name" value="Na/solute_symporter"/>
</dbReference>
<gene>
    <name evidence="15" type="ORF">ICN82_15360</name>
</gene>
<keyword evidence="5 14" id="KW-0812">Transmembrane</keyword>
<evidence type="ECO:0000256" key="8">
    <source>
        <dbReference type="ARBA" id="ARBA00023053"/>
    </source>
</evidence>
<feature type="transmembrane region" description="Helical" evidence="14">
    <location>
        <begin position="234"/>
        <end position="253"/>
    </location>
</feature>
<protein>
    <submittedName>
        <fullName evidence="15">Sodium:solute symporter family protein</fullName>
    </submittedName>
</protein>
<feature type="transmembrane region" description="Helical" evidence="14">
    <location>
        <begin position="370"/>
        <end position="388"/>
    </location>
</feature>
<dbReference type="InterPro" id="IPR050277">
    <property type="entry name" value="Sodium:Solute_Symporter"/>
</dbReference>
<evidence type="ECO:0000256" key="9">
    <source>
        <dbReference type="ARBA" id="ARBA00023065"/>
    </source>
</evidence>
<dbReference type="Proteomes" id="UP000609121">
    <property type="component" value="Unassembled WGS sequence"/>
</dbReference>
<dbReference type="RefSeq" id="WP_193184382.1">
    <property type="nucleotide sequence ID" value="NZ_JACVXA010000051.1"/>
</dbReference>
<keyword evidence="3" id="KW-0813">Transport</keyword>
<evidence type="ECO:0000256" key="1">
    <source>
        <dbReference type="ARBA" id="ARBA00004651"/>
    </source>
</evidence>